<evidence type="ECO:0000313" key="1">
    <source>
        <dbReference type="EMBL" id="MBE9105153.1"/>
    </source>
</evidence>
<comment type="caution">
    <text evidence="1">The sequence shown here is derived from an EMBL/GenBank/DDBJ whole genome shotgun (WGS) entry which is preliminary data.</text>
</comment>
<dbReference type="RefSeq" id="WP_194043138.1">
    <property type="nucleotide sequence ID" value="NZ_JADEXF010000244.1"/>
</dbReference>
<keyword evidence="2" id="KW-1185">Reference proteome</keyword>
<evidence type="ECO:0000313" key="2">
    <source>
        <dbReference type="Proteomes" id="UP000647836"/>
    </source>
</evidence>
<reference evidence="1 2" key="1">
    <citation type="submission" date="2020-10" db="EMBL/GenBank/DDBJ databases">
        <authorList>
            <person name="Castelo-Branco R."/>
            <person name="Eusebio N."/>
            <person name="Adriana R."/>
            <person name="Vieira A."/>
            <person name="Brugerolle De Fraissinette N."/>
            <person name="Rezende De Castro R."/>
            <person name="Schneider M.P."/>
            <person name="Vasconcelos V."/>
            <person name="Leao P.N."/>
        </authorList>
    </citation>
    <scope>NUCLEOTIDE SEQUENCE [LARGE SCALE GENOMIC DNA]</scope>
    <source>
        <strain evidence="1 2">LEGE 07299</strain>
    </source>
</reference>
<dbReference type="EMBL" id="JADEXF010000244">
    <property type="protein sequence ID" value="MBE9105153.1"/>
    <property type="molecule type" value="Genomic_DNA"/>
</dbReference>
<accession>A0ABR9TXR8</accession>
<gene>
    <name evidence="1" type="ORF">IQ229_09445</name>
</gene>
<protein>
    <submittedName>
        <fullName evidence="1">Uncharacterized protein</fullName>
    </submittedName>
</protein>
<name>A0ABR9TXR8_9NOSO</name>
<proteinExistence type="predicted"/>
<sequence length="174" mass="19900">MNPEAKHIVNELRHKFYTNFAAAMNMPVLITGTSYSSNSPIASWIDRRQRLNYINVYAYTAPDEFVPFRPFILRLAINKSAGRVTVTRKGQVCRGMNLMWDFELTVLPKEILDFLPWIVNLVEAHDKGSPLLLESPPHSFELNVSEVKLFNNAWTEKAWLLANPTMFPNSSLSS</sequence>
<dbReference type="Proteomes" id="UP000647836">
    <property type="component" value="Unassembled WGS sequence"/>
</dbReference>
<organism evidence="1 2">
    <name type="scientific">Nostoc cf. edaphicum LEGE 07299</name>
    <dbReference type="NCBI Taxonomy" id="2777974"/>
    <lineage>
        <taxon>Bacteria</taxon>
        <taxon>Bacillati</taxon>
        <taxon>Cyanobacteriota</taxon>
        <taxon>Cyanophyceae</taxon>
        <taxon>Nostocales</taxon>
        <taxon>Nostocaceae</taxon>
        <taxon>Nostoc</taxon>
    </lineage>
</organism>